<reference evidence="5" key="2">
    <citation type="submission" date="2020-03" db="EMBL/GenBank/DDBJ databases">
        <title>The second near-complete assembly of the hexaploid bread wheat (Triticum aestivum) genome.</title>
        <authorList>
            <person name="Zimin A.V."/>
            <person name="Puiu D."/>
            <person name="Shumante A."/>
            <person name="Alonge M."/>
            <person name="Salzberg S.L."/>
        </authorList>
    </citation>
    <scope>NUCLEOTIDE SEQUENCE</scope>
    <source>
        <tissue evidence="5">Leaf</tissue>
    </source>
</reference>
<feature type="non-terminal residue" evidence="5">
    <location>
        <position position="1"/>
    </location>
</feature>
<dbReference type="PROSITE" id="PS50011">
    <property type="entry name" value="PROTEIN_KINASE_DOM"/>
    <property type="match status" value="1"/>
</dbReference>
<dbReference type="InterPro" id="IPR011009">
    <property type="entry name" value="Kinase-like_dom_sf"/>
</dbReference>
<accession>A0A9R1K5H3</accession>
<dbReference type="Gene3D" id="1.10.510.10">
    <property type="entry name" value="Transferase(Phosphotransferase) domain 1"/>
    <property type="match status" value="1"/>
</dbReference>
<dbReference type="SUPFAM" id="SSF56112">
    <property type="entry name" value="Protein kinase-like (PK-like)"/>
    <property type="match status" value="1"/>
</dbReference>
<evidence type="ECO:0000256" key="3">
    <source>
        <dbReference type="SAM" id="MobiDB-lite"/>
    </source>
</evidence>
<feature type="domain" description="Protein kinase" evidence="4">
    <location>
        <begin position="55"/>
        <end position="333"/>
    </location>
</feature>
<dbReference type="PANTHER" id="PTHR46008:SF62">
    <property type="entry name" value="PROTEIN KINASE DOMAIN-CONTAINING PROTEIN"/>
    <property type="match status" value="1"/>
</dbReference>
<dbReference type="Proteomes" id="UP000815260">
    <property type="component" value="Chromosome 4A"/>
</dbReference>
<keyword evidence="2" id="KW-0067">ATP-binding</keyword>
<keyword evidence="1" id="KW-0547">Nucleotide-binding</keyword>
<feature type="region of interest" description="Disordered" evidence="3">
    <location>
        <begin position="118"/>
        <end position="178"/>
    </location>
</feature>
<gene>
    <name evidence="5" type="ORF">CFC21_051414</name>
</gene>
<dbReference type="EMBL" id="CM022220">
    <property type="protein sequence ID" value="KAF7041647.1"/>
    <property type="molecule type" value="Genomic_DNA"/>
</dbReference>
<feature type="compositionally biased region" description="Low complexity" evidence="3">
    <location>
        <begin position="412"/>
        <end position="427"/>
    </location>
</feature>
<feature type="region of interest" description="Disordered" evidence="3">
    <location>
        <begin position="257"/>
        <end position="305"/>
    </location>
</feature>
<dbReference type="PANTHER" id="PTHR46008">
    <property type="entry name" value="LEAF RUST 10 DISEASE-RESISTANCE LOCUS RECEPTOR-LIKE PROTEIN KINASE-LIKE 1.4"/>
    <property type="match status" value="1"/>
</dbReference>
<evidence type="ECO:0000256" key="1">
    <source>
        <dbReference type="ARBA" id="ARBA00022741"/>
    </source>
</evidence>
<organism evidence="5">
    <name type="scientific">Triticum aestivum</name>
    <name type="common">Wheat</name>
    <dbReference type="NCBI Taxonomy" id="4565"/>
    <lineage>
        <taxon>Eukaryota</taxon>
        <taxon>Viridiplantae</taxon>
        <taxon>Streptophyta</taxon>
        <taxon>Embryophyta</taxon>
        <taxon>Tracheophyta</taxon>
        <taxon>Spermatophyta</taxon>
        <taxon>Magnoliopsida</taxon>
        <taxon>Liliopsida</taxon>
        <taxon>Poales</taxon>
        <taxon>Poaceae</taxon>
        <taxon>BOP clade</taxon>
        <taxon>Pooideae</taxon>
        <taxon>Triticodae</taxon>
        <taxon>Triticeae</taxon>
        <taxon>Triticinae</taxon>
        <taxon>Triticum</taxon>
    </lineage>
</organism>
<feature type="compositionally biased region" description="Basic and acidic residues" evidence="3">
    <location>
        <begin position="362"/>
        <end position="374"/>
    </location>
</feature>
<evidence type="ECO:0000313" key="5">
    <source>
        <dbReference type="EMBL" id="KAF7041647.1"/>
    </source>
</evidence>
<dbReference type="GO" id="GO:0005524">
    <property type="term" value="F:ATP binding"/>
    <property type="evidence" value="ECO:0007669"/>
    <property type="project" value="UniProtKB-KW"/>
</dbReference>
<evidence type="ECO:0000259" key="4">
    <source>
        <dbReference type="PROSITE" id="PS50011"/>
    </source>
</evidence>
<name>A0A9R1K5H3_WHEAT</name>
<evidence type="ECO:0000256" key="2">
    <source>
        <dbReference type="ARBA" id="ARBA00022840"/>
    </source>
</evidence>
<dbReference type="AlphaFoldDB" id="A0A9R1K5H3"/>
<dbReference type="GO" id="GO:0004672">
    <property type="term" value="F:protein kinase activity"/>
    <property type="evidence" value="ECO:0007669"/>
    <property type="project" value="InterPro"/>
</dbReference>
<dbReference type="OrthoDB" id="4062651at2759"/>
<dbReference type="InterPro" id="IPR000719">
    <property type="entry name" value="Prot_kinase_dom"/>
</dbReference>
<comment type="caution">
    <text evidence="5">The sequence shown here is derived from an EMBL/GenBank/DDBJ whole genome shotgun (WGS) entry which is preliminary data.</text>
</comment>
<feature type="region of interest" description="Disordered" evidence="3">
    <location>
        <begin position="57"/>
        <end position="103"/>
    </location>
</feature>
<proteinExistence type="predicted"/>
<reference evidence="5" key="1">
    <citation type="journal article" date="2017" name="Gigascience">
        <title>The first near-complete assembly of the hexaploid bread wheat genome, Triticum aestivum.</title>
        <authorList>
            <person name="Zimin A.V."/>
            <person name="Puiu D."/>
            <person name="Hall R."/>
            <person name="Kingan S."/>
            <person name="Clavijo B.J."/>
            <person name="Salzberg S.L."/>
        </authorList>
    </citation>
    <scope>NUCLEOTIDE SEQUENCE</scope>
    <source>
        <tissue evidence="5">Leaf</tissue>
    </source>
</reference>
<feature type="compositionally biased region" description="Low complexity" evidence="3">
    <location>
        <begin position="118"/>
        <end position="142"/>
    </location>
</feature>
<protein>
    <recommendedName>
        <fullName evidence="4">Protein kinase domain-containing protein</fullName>
    </recommendedName>
</protein>
<feature type="region of interest" description="Disordered" evidence="3">
    <location>
        <begin position="352"/>
        <end position="427"/>
    </location>
</feature>
<sequence length="427" mass="45350">IISGHGDGHRCVCPRAEAPFCVQSVAAEHEAAPARGGLHGAALLVPRDRARHQRLLRGPPARHGAYARSTPAPQRQPPGRREADQAPRQRRRRPGLRHERVKLVSSVSHRHLVRLLGAASSRASRSWSTSSCQRHAGAAPAAERGRPGRALDGAPPRGRRDRQGHRVPALGGAPAHLPRDIKSSNILLDHEYNSKVAELRAVPDGHDLRRLVAHLHGAAGHPGVRGPAVHQNFHLSDKSDVYSFGVVLVEIINGHEGRRLQPGPQRGQPGAARRGEDRQGLRGRHRRPLPGPAPGRVDAHVHPQGGGAGLQVLAFHSEIRPSMAEVADELEQIQVSGWAPSADDAAFMSTTSSLCSSAPSRGTDKSLGPDKGRGEALPTSAPATAVAEAGDGEGRGGVLPVSVQERWFSDRSSPSSNSLLGNSSSLH</sequence>